<feature type="compositionally biased region" description="Basic and acidic residues" evidence="1">
    <location>
        <begin position="256"/>
        <end position="280"/>
    </location>
</feature>
<dbReference type="PANTHER" id="PTHR41317">
    <property type="entry name" value="PD-(D_E)XK NUCLEASE FAMILY TRANSPOSASE"/>
    <property type="match status" value="1"/>
</dbReference>
<sequence>MQESTTEQYHYLQASGELGYNMTNDYMFRMVLQRDEETLKGLICSVIKLPREAVKSVRIENPIELGADVSSKEYQLDIHVSLNDDTCMNLEMQVVNYNNWTERSLSYLCRRFDNVLKGQDYTTVKPVYHIGFLDFTLFEDHPEFFGKYQMRNSKDNYLYTDKFNLYVVDLNRTDMATDEDKAHKVDTWARLFKAKTWEEIKMITRDNPSMNSTAETIFLSNSDFEIRERCRAREDAIVHEQFQKQQIETLTAELTKANEEKKESDAKLAKVTEEKKKSDEENALLRQILKDHGIDV</sequence>
<dbReference type="AlphaFoldDB" id="A0A1H9XCF8"/>
<name>A0A1H9XCF8_BUTFI</name>
<reference evidence="2 3" key="1">
    <citation type="submission" date="2016-10" db="EMBL/GenBank/DDBJ databases">
        <authorList>
            <person name="de Groot N.N."/>
        </authorList>
    </citation>
    <scope>NUCLEOTIDE SEQUENCE [LARGE SCALE GENOMIC DNA]</scope>
    <source>
        <strain evidence="2 3">AR40</strain>
    </source>
</reference>
<proteinExistence type="predicted"/>
<evidence type="ECO:0000256" key="1">
    <source>
        <dbReference type="SAM" id="MobiDB-lite"/>
    </source>
</evidence>
<dbReference type="PANTHER" id="PTHR41317:SF1">
    <property type="entry name" value="PD-(D_E)XK NUCLEASE FAMILY TRANSPOSASE"/>
    <property type="match status" value="1"/>
</dbReference>
<dbReference type="RefSeq" id="WP_074759212.1">
    <property type="nucleotide sequence ID" value="NZ_FOGJ01000056.1"/>
</dbReference>
<evidence type="ECO:0000313" key="3">
    <source>
        <dbReference type="Proteomes" id="UP000182584"/>
    </source>
</evidence>
<dbReference type="EMBL" id="FOGJ01000056">
    <property type="protein sequence ID" value="SES43721.1"/>
    <property type="molecule type" value="Genomic_DNA"/>
</dbReference>
<dbReference type="Pfam" id="PF12784">
    <property type="entry name" value="PDDEXK_2"/>
    <property type="match status" value="1"/>
</dbReference>
<organism evidence="2 3">
    <name type="scientific">Butyrivibrio fibrisolvens</name>
    <dbReference type="NCBI Taxonomy" id="831"/>
    <lineage>
        <taxon>Bacteria</taxon>
        <taxon>Bacillati</taxon>
        <taxon>Bacillota</taxon>
        <taxon>Clostridia</taxon>
        <taxon>Lachnospirales</taxon>
        <taxon>Lachnospiraceae</taxon>
        <taxon>Butyrivibrio</taxon>
    </lineage>
</organism>
<evidence type="ECO:0008006" key="4">
    <source>
        <dbReference type="Google" id="ProtNLM"/>
    </source>
</evidence>
<dbReference type="InterPro" id="IPR010106">
    <property type="entry name" value="RpnA"/>
</dbReference>
<evidence type="ECO:0000313" key="2">
    <source>
        <dbReference type="EMBL" id="SES43721.1"/>
    </source>
</evidence>
<dbReference type="OrthoDB" id="2000698at2"/>
<accession>A0A1H9XCF8</accession>
<feature type="region of interest" description="Disordered" evidence="1">
    <location>
        <begin position="256"/>
        <end position="282"/>
    </location>
</feature>
<protein>
    <recommendedName>
        <fullName evidence="4">PD-(D/E)XK nuclease family transposase</fullName>
    </recommendedName>
</protein>
<dbReference type="Proteomes" id="UP000182584">
    <property type="component" value="Unassembled WGS sequence"/>
</dbReference>
<gene>
    <name evidence="2" type="ORF">SAMN04487884_15611</name>
</gene>
<dbReference type="NCBIfam" id="TIGR01784">
    <property type="entry name" value="T_den_put_tspse"/>
    <property type="match status" value="1"/>
</dbReference>